<evidence type="ECO:0000313" key="3">
    <source>
        <dbReference type="EMBL" id="PWR02156.1"/>
    </source>
</evidence>
<dbReference type="InterPro" id="IPR036641">
    <property type="entry name" value="HPT_dom_sf"/>
</dbReference>
<keyword evidence="4" id="KW-1185">Reference proteome</keyword>
<sequence length="109" mass="11462">MNWDRVHELRSEVGDDAFDEVVALFLEETDCMAGRLAARVDPATLGGDLHFMKGAALNLGFDELAAACAAAESALRGAGAGAVDLHALLEAYASSRRELLADTPRAMTG</sequence>
<dbReference type="GO" id="GO:0004672">
    <property type="term" value="F:protein kinase activity"/>
    <property type="evidence" value="ECO:0007669"/>
    <property type="project" value="UniProtKB-ARBA"/>
</dbReference>
<dbReference type="EMBL" id="QGKU01000039">
    <property type="protein sequence ID" value="PWR02156.1"/>
    <property type="molecule type" value="Genomic_DNA"/>
</dbReference>
<protein>
    <submittedName>
        <fullName evidence="3">Histidine kinase</fullName>
    </submittedName>
</protein>
<comment type="caution">
    <text evidence="3">The sequence shown here is derived from an EMBL/GenBank/DDBJ whole genome shotgun (WGS) entry which is preliminary data.</text>
</comment>
<dbReference type="Gene3D" id="1.20.120.160">
    <property type="entry name" value="HPT domain"/>
    <property type="match status" value="1"/>
</dbReference>
<dbReference type="Proteomes" id="UP000245680">
    <property type="component" value="Unassembled WGS sequence"/>
</dbReference>
<proteinExistence type="predicted"/>
<keyword evidence="3" id="KW-0808">Transferase</keyword>
<keyword evidence="1" id="KW-0902">Two-component regulatory system</keyword>
<dbReference type="SUPFAM" id="SSF47226">
    <property type="entry name" value="Histidine-containing phosphotransfer domain, HPT domain"/>
    <property type="match status" value="1"/>
</dbReference>
<dbReference type="GO" id="GO:0000160">
    <property type="term" value="P:phosphorelay signal transduction system"/>
    <property type="evidence" value="ECO:0007669"/>
    <property type="project" value="UniProtKB-KW"/>
</dbReference>
<evidence type="ECO:0000313" key="4">
    <source>
        <dbReference type="Proteomes" id="UP000245680"/>
    </source>
</evidence>
<accession>A0A2V2LFY9</accession>
<dbReference type="Pfam" id="PF01627">
    <property type="entry name" value="Hpt"/>
    <property type="match status" value="1"/>
</dbReference>
<dbReference type="RefSeq" id="WP_109812109.1">
    <property type="nucleotide sequence ID" value="NZ_QGKU01000039.1"/>
</dbReference>
<gene>
    <name evidence="3" type="ORF">DKT77_12860</name>
</gene>
<feature type="domain" description="HPt" evidence="2">
    <location>
        <begin position="20"/>
        <end position="91"/>
    </location>
</feature>
<evidence type="ECO:0000259" key="2">
    <source>
        <dbReference type="Pfam" id="PF01627"/>
    </source>
</evidence>
<keyword evidence="3" id="KW-0418">Kinase</keyword>
<dbReference type="AlphaFoldDB" id="A0A2V2LFY9"/>
<evidence type="ECO:0000256" key="1">
    <source>
        <dbReference type="ARBA" id="ARBA00023012"/>
    </source>
</evidence>
<name>A0A2V2LFY9_9RHOB</name>
<organism evidence="3 4">
    <name type="scientific">Meridianimarinicoccus roseus</name>
    <dbReference type="NCBI Taxonomy" id="2072018"/>
    <lineage>
        <taxon>Bacteria</taxon>
        <taxon>Pseudomonadati</taxon>
        <taxon>Pseudomonadota</taxon>
        <taxon>Alphaproteobacteria</taxon>
        <taxon>Rhodobacterales</taxon>
        <taxon>Paracoccaceae</taxon>
        <taxon>Meridianimarinicoccus</taxon>
    </lineage>
</organism>
<dbReference type="InterPro" id="IPR008207">
    <property type="entry name" value="Sig_transdc_His_kin_Hpt_dom"/>
</dbReference>
<reference evidence="3 4" key="1">
    <citation type="submission" date="2018-05" db="EMBL/GenBank/DDBJ databases">
        <title>Rhodobacteraceae gen. nov., sp. nov. isolated from sea water.</title>
        <authorList>
            <person name="Ren Y."/>
        </authorList>
    </citation>
    <scope>NUCLEOTIDE SEQUENCE [LARGE SCALE GENOMIC DNA]</scope>
    <source>
        <strain evidence="3 4">TG-679</strain>
    </source>
</reference>
<dbReference type="OrthoDB" id="7867809at2"/>